<gene>
    <name evidence="4" type="ORF">BG61_18215</name>
</gene>
<dbReference type="Pfam" id="PF13458">
    <property type="entry name" value="Peripla_BP_6"/>
    <property type="match status" value="1"/>
</dbReference>
<keyword evidence="5" id="KW-1185">Reference proteome</keyword>
<reference evidence="4 5" key="1">
    <citation type="submission" date="2014-03" db="EMBL/GenBank/DDBJ databases">
        <title>Draft Genome Sequences of Four Burkholderia Strains.</title>
        <authorList>
            <person name="Liu X.Y."/>
            <person name="Li C.X."/>
            <person name="Xu J.H."/>
        </authorList>
    </citation>
    <scope>NUCLEOTIDE SEQUENCE [LARGE SCALE GENOMIC DNA]</scope>
    <source>
        <strain evidence="4 5">DSM 50014</strain>
    </source>
</reference>
<evidence type="ECO:0000256" key="1">
    <source>
        <dbReference type="ARBA" id="ARBA00010062"/>
    </source>
</evidence>
<name>A0A069PLH1_9BURK</name>
<feature type="domain" description="Leucine-binding protein" evidence="3">
    <location>
        <begin position="20"/>
        <end position="369"/>
    </location>
</feature>
<dbReference type="SUPFAM" id="SSF53822">
    <property type="entry name" value="Periplasmic binding protein-like I"/>
    <property type="match status" value="1"/>
</dbReference>
<dbReference type="CDD" id="cd06336">
    <property type="entry name" value="PBP1_ABC_ligand_binding-like"/>
    <property type="match status" value="1"/>
</dbReference>
<dbReference type="PANTHER" id="PTHR30483">
    <property type="entry name" value="LEUCINE-SPECIFIC-BINDING PROTEIN"/>
    <property type="match status" value="1"/>
</dbReference>
<protein>
    <submittedName>
        <fullName evidence="4">Amino acid ABC transporter substrate-binding protein</fullName>
    </submittedName>
</protein>
<dbReference type="Gene3D" id="3.40.50.2300">
    <property type="match status" value="2"/>
</dbReference>
<dbReference type="EMBL" id="JFHC01000029">
    <property type="protein sequence ID" value="KDR41267.1"/>
    <property type="molecule type" value="Genomic_DNA"/>
</dbReference>
<proteinExistence type="inferred from homology"/>
<evidence type="ECO:0000256" key="2">
    <source>
        <dbReference type="ARBA" id="ARBA00022729"/>
    </source>
</evidence>
<dbReference type="AlphaFoldDB" id="A0A069PLH1"/>
<dbReference type="STRING" id="60547.GCA_000751215_05374"/>
<dbReference type="InterPro" id="IPR028081">
    <property type="entry name" value="Leu-bd"/>
</dbReference>
<accession>A0A069PLH1</accession>
<dbReference type="Proteomes" id="UP000027466">
    <property type="component" value="Unassembled WGS sequence"/>
</dbReference>
<organism evidence="4 5">
    <name type="scientific">Caballeronia glathei</name>
    <dbReference type="NCBI Taxonomy" id="60547"/>
    <lineage>
        <taxon>Bacteria</taxon>
        <taxon>Pseudomonadati</taxon>
        <taxon>Pseudomonadota</taxon>
        <taxon>Betaproteobacteria</taxon>
        <taxon>Burkholderiales</taxon>
        <taxon>Burkholderiaceae</taxon>
        <taxon>Caballeronia</taxon>
    </lineage>
</organism>
<evidence type="ECO:0000313" key="5">
    <source>
        <dbReference type="Proteomes" id="UP000027466"/>
    </source>
</evidence>
<comment type="caution">
    <text evidence="4">The sequence shown here is derived from an EMBL/GenBank/DDBJ whole genome shotgun (WGS) entry which is preliminary data.</text>
</comment>
<keyword evidence="2" id="KW-0732">Signal</keyword>
<dbReference type="InterPro" id="IPR028082">
    <property type="entry name" value="Peripla_BP_I"/>
</dbReference>
<evidence type="ECO:0000313" key="4">
    <source>
        <dbReference type="EMBL" id="KDR41267.1"/>
    </source>
</evidence>
<sequence length="380" mass="41273">MTLAGLQCFAPAPAHANEELKIGVIASLSGGGTAWGQGLQRGLQIAVDQANQKGGLTLDGKVYTLSVVAYDDQYNAAQAKTAADRLVNQDKVRIIFGPVGSPGALGSLPVTEPAKVLQFVDGYAPAILKNEWKGAYVFRVNNSNREFSEPIVEWLKKTHPQAKKIGMIAPNDATGQAAVPILIAAYKKNGYEVWDEHYERGTKEFTPLLLRMMAQNVDIFELNSNAPGEAGLLIKQARQIGYKGLIVQSGGAGVDEIVQIAGPLANGFLKYDVIDESLPRVKPFVDLYRQKYPGVMNGMAPVYYNAASILFDAMRAANSTDTQKIRDQIEKMQGKDAPIFGKIAWTGQQEYGVDHQLLHTFLIKEVQGGKTNVKAVITPQ</sequence>
<evidence type="ECO:0000259" key="3">
    <source>
        <dbReference type="Pfam" id="PF13458"/>
    </source>
</evidence>
<comment type="similarity">
    <text evidence="1">Belongs to the leucine-binding protein family.</text>
</comment>
<dbReference type="InterPro" id="IPR051010">
    <property type="entry name" value="BCAA_transport"/>
</dbReference>
<dbReference type="PANTHER" id="PTHR30483:SF6">
    <property type="entry name" value="PERIPLASMIC BINDING PROTEIN OF ABC TRANSPORTER FOR NATURAL AMINO ACIDS"/>
    <property type="match status" value="1"/>
</dbReference>